<dbReference type="EMBL" id="JADNRY010000014">
    <property type="protein sequence ID" value="KAF9074251.1"/>
    <property type="molecule type" value="Genomic_DNA"/>
</dbReference>
<evidence type="ECO:0000313" key="2">
    <source>
        <dbReference type="Proteomes" id="UP000772434"/>
    </source>
</evidence>
<proteinExistence type="predicted"/>
<name>A0A9P5UCL4_9AGAR</name>
<protein>
    <submittedName>
        <fullName evidence="1">Uncharacterized protein</fullName>
    </submittedName>
</protein>
<comment type="caution">
    <text evidence="1">The sequence shown here is derived from an EMBL/GenBank/DDBJ whole genome shotgun (WGS) entry which is preliminary data.</text>
</comment>
<gene>
    <name evidence="1" type="ORF">BDP27DRAFT_1399800</name>
</gene>
<reference evidence="1" key="1">
    <citation type="submission" date="2020-11" db="EMBL/GenBank/DDBJ databases">
        <authorList>
            <consortium name="DOE Joint Genome Institute"/>
            <person name="Ahrendt S."/>
            <person name="Riley R."/>
            <person name="Andreopoulos W."/>
            <person name="Labutti K."/>
            <person name="Pangilinan J."/>
            <person name="Ruiz-Duenas F.J."/>
            <person name="Barrasa J.M."/>
            <person name="Sanchez-Garcia M."/>
            <person name="Camarero S."/>
            <person name="Miyauchi S."/>
            <person name="Serrano A."/>
            <person name="Linde D."/>
            <person name="Babiker R."/>
            <person name="Drula E."/>
            <person name="Ayuso-Fernandez I."/>
            <person name="Pacheco R."/>
            <person name="Padilla G."/>
            <person name="Ferreira P."/>
            <person name="Barriuso J."/>
            <person name="Kellner H."/>
            <person name="Castanera R."/>
            <person name="Alfaro M."/>
            <person name="Ramirez L."/>
            <person name="Pisabarro A.G."/>
            <person name="Kuo A."/>
            <person name="Tritt A."/>
            <person name="Lipzen A."/>
            <person name="He G."/>
            <person name="Yan M."/>
            <person name="Ng V."/>
            <person name="Cullen D."/>
            <person name="Martin F."/>
            <person name="Rosso M.-N."/>
            <person name="Henrissat B."/>
            <person name="Hibbett D."/>
            <person name="Martinez A.T."/>
            <person name="Grigoriev I.V."/>
        </authorList>
    </citation>
    <scope>NUCLEOTIDE SEQUENCE</scope>
    <source>
        <strain evidence="1">AH 40177</strain>
    </source>
</reference>
<dbReference type="AlphaFoldDB" id="A0A9P5UCL4"/>
<keyword evidence="2" id="KW-1185">Reference proteome</keyword>
<dbReference type="Proteomes" id="UP000772434">
    <property type="component" value="Unassembled WGS sequence"/>
</dbReference>
<evidence type="ECO:0000313" key="1">
    <source>
        <dbReference type="EMBL" id="KAF9074251.1"/>
    </source>
</evidence>
<organism evidence="1 2">
    <name type="scientific">Rhodocollybia butyracea</name>
    <dbReference type="NCBI Taxonomy" id="206335"/>
    <lineage>
        <taxon>Eukaryota</taxon>
        <taxon>Fungi</taxon>
        <taxon>Dikarya</taxon>
        <taxon>Basidiomycota</taxon>
        <taxon>Agaricomycotina</taxon>
        <taxon>Agaricomycetes</taxon>
        <taxon>Agaricomycetidae</taxon>
        <taxon>Agaricales</taxon>
        <taxon>Marasmiineae</taxon>
        <taxon>Omphalotaceae</taxon>
        <taxon>Rhodocollybia</taxon>
    </lineage>
</organism>
<accession>A0A9P5UCL4</accession>
<sequence length="314" mass="35311">MHISNQALTAGPSNQLHPEAIVRLIDGKTGEDLGSNVVAPAVIKGPTAALRSIFGKGSKVTFIGKYVPGQIRIYFRVIGPLGCDDKDNPCFGWMAKGPRYKLVPARPNGNGDIIESYARVNMPLDLWYVGLSSGRPALGHFDNRERGKPQAVPATVRDPKITEKMKLSWVQLLDEYKKSFMIPEVTFTTLPQSAFYVSRPEKDPKRKPKKEPKEELREELKKELNEALYVAGLKYGALHWPKDGSILYNGRYGTEVHDPNEPNLRWFFFSNRWRAQEMSKCASMYGVYSSKIGHNICTHCTGKIRTRFAKRGPA</sequence>